<protein>
    <submittedName>
        <fullName evidence="2">Rhamnosyltransferase</fullName>
    </submittedName>
</protein>
<dbReference type="Pfam" id="PF00535">
    <property type="entry name" value="Glycos_transf_2"/>
    <property type="match status" value="1"/>
</dbReference>
<dbReference type="InterPro" id="IPR029044">
    <property type="entry name" value="Nucleotide-diphossugar_trans"/>
</dbReference>
<proteinExistence type="predicted"/>
<dbReference type="PANTHER" id="PTHR43685">
    <property type="entry name" value="GLYCOSYLTRANSFERASE"/>
    <property type="match status" value="1"/>
</dbReference>
<feature type="domain" description="Glycosyltransferase 2-like" evidence="1">
    <location>
        <begin position="12"/>
        <end position="179"/>
    </location>
</feature>
<dbReference type="SUPFAM" id="SSF53448">
    <property type="entry name" value="Nucleotide-diphospho-sugar transferases"/>
    <property type="match status" value="1"/>
</dbReference>
<accession>A0A917H0F1</accession>
<dbReference type="AlphaFoldDB" id="A0A917H0F1"/>
<gene>
    <name evidence="2" type="primary">rfbN</name>
    <name evidence="2" type="ORF">GCM10010918_16710</name>
</gene>
<dbReference type="Proteomes" id="UP000600247">
    <property type="component" value="Unassembled WGS sequence"/>
</dbReference>
<dbReference type="Gene3D" id="3.90.550.10">
    <property type="entry name" value="Spore Coat Polysaccharide Biosynthesis Protein SpsA, Chain A"/>
    <property type="match status" value="1"/>
</dbReference>
<dbReference type="InterPro" id="IPR050834">
    <property type="entry name" value="Glycosyltransf_2"/>
</dbReference>
<dbReference type="PANTHER" id="PTHR43685:SF13">
    <property type="entry name" value="O ANTIGEN BIOSYNTHESIS RHAMNOSYLTRANSFERASE RFBN"/>
    <property type="match status" value="1"/>
</dbReference>
<evidence type="ECO:0000313" key="3">
    <source>
        <dbReference type="Proteomes" id="UP000600247"/>
    </source>
</evidence>
<comment type="caution">
    <text evidence="2">The sequence shown here is derived from an EMBL/GenBank/DDBJ whole genome shotgun (WGS) entry which is preliminary data.</text>
</comment>
<name>A0A917H0F1_9BACL</name>
<reference evidence="2 3" key="1">
    <citation type="journal article" date="2014" name="Int. J. Syst. Evol. Microbiol.">
        <title>Complete genome sequence of Corynebacterium casei LMG S-19264T (=DSM 44701T), isolated from a smear-ripened cheese.</title>
        <authorList>
            <consortium name="US DOE Joint Genome Institute (JGI-PGF)"/>
            <person name="Walter F."/>
            <person name="Albersmeier A."/>
            <person name="Kalinowski J."/>
            <person name="Ruckert C."/>
        </authorList>
    </citation>
    <scope>NUCLEOTIDE SEQUENCE [LARGE SCALE GENOMIC DNA]</scope>
    <source>
        <strain evidence="2 3">CGMCC 1.15286</strain>
    </source>
</reference>
<dbReference type="GO" id="GO:0044010">
    <property type="term" value="P:single-species biofilm formation"/>
    <property type="evidence" value="ECO:0007669"/>
    <property type="project" value="TreeGrafter"/>
</dbReference>
<dbReference type="InterPro" id="IPR001173">
    <property type="entry name" value="Glyco_trans_2-like"/>
</dbReference>
<dbReference type="RefSeq" id="WP_188888435.1">
    <property type="nucleotide sequence ID" value="NZ_BMHY01000002.1"/>
</dbReference>
<organism evidence="2 3">
    <name type="scientific">Paenibacillus radicis</name>
    <name type="common">ex Gao et al. 2016</name>
    <dbReference type="NCBI Taxonomy" id="1737354"/>
    <lineage>
        <taxon>Bacteria</taxon>
        <taxon>Bacillati</taxon>
        <taxon>Bacillota</taxon>
        <taxon>Bacilli</taxon>
        <taxon>Bacillales</taxon>
        <taxon>Paenibacillaceae</taxon>
        <taxon>Paenibacillus</taxon>
    </lineage>
</organism>
<dbReference type="EMBL" id="BMHY01000002">
    <property type="protein sequence ID" value="GGG63392.1"/>
    <property type="molecule type" value="Genomic_DNA"/>
</dbReference>
<keyword evidence="3" id="KW-1185">Reference proteome</keyword>
<evidence type="ECO:0000313" key="2">
    <source>
        <dbReference type="EMBL" id="GGG63392.1"/>
    </source>
</evidence>
<evidence type="ECO:0000259" key="1">
    <source>
        <dbReference type="Pfam" id="PF00535"/>
    </source>
</evidence>
<sequence length="326" mass="36619">MHTEFTENAKVSVIIPTLNAGAAFQGLLWQLQNQSLPPHEIIVVDSESSDGTVELAQKAGAKVLRILRTEFDHGGTRNFAASQASGNIFVFMTQDVMPANDRLLQELVSPLMADEQTAYAYARQIAYPDANLIERLARENNYPLQATVKRKDDIERLGLKAFFCSNVCSAIHREVFNDMGRFPAPVIFNEDLFMAAKCMLDGGYQIAYAAEAAVYHSHNYTIKQQFKRFFDNGVSMRHNEWITKYSAVGRAGSNLVRTQLKGIASARKWGLVPRLIAESAAKLIGYKLGLNYKRLPLGLRRRFSMHKLIWTHIEASRPSSTNSNNF</sequence>